<dbReference type="RefSeq" id="WP_368505363.1">
    <property type="nucleotide sequence ID" value="NZ_CP162551.1"/>
</dbReference>
<keyword evidence="1" id="KW-0678">Repressor</keyword>
<reference evidence="7" key="1">
    <citation type="submission" date="2024-07" db="EMBL/GenBank/DDBJ databases">
        <title>Identification and characteristics of an arsenic-resistant bacterial isolate, which belongs to a novel species.</title>
        <authorList>
            <person name="Juszczyk A."/>
            <person name="Kowalczyk A."/>
            <person name="Was K."/>
            <person name="Kosowicz W."/>
            <person name="Budzyn A."/>
            <person name="Latowski D."/>
        </authorList>
    </citation>
    <scope>NUCLEOTIDE SEQUENCE</scope>
    <source>
        <strain evidence="7">As8PL</strain>
    </source>
</reference>
<dbReference type="InterPro" id="IPR050624">
    <property type="entry name" value="HTH-type_Tx_Regulator"/>
</dbReference>
<dbReference type="GO" id="GO:0045892">
    <property type="term" value="P:negative regulation of DNA-templated transcription"/>
    <property type="evidence" value="ECO:0007669"/>
    <property type="project" value="UniProtKB-ARBA"/>
</dbReference>
<keyword evidence="3 5" id="KW-0238">DNA-binding</keyword>
<feature type="DNA-binding region" description="H-T-H motif" evidence="5">
    <location>
        <begin position="32"/>
        <end position="51"/>
    </location>
</feature>
<dbReference type="Gene3D" id="1.10.357.10">
    <property type="entry name" value="Tetracycline Repressor, domain 2"/>
    <property type="match status" value="1"/>
</dbReference>
<dbReference type="Pfam" id="PF00440">
    <property type="entry name" value="TetR_N"/>
    <property type="match status" value="1"/>
</dbReference>
<evidence type="ECO:0000256" key="1">
    <source>
        <dbReference type="ARBA" id="ARBA00022491"/>
    </source>
</evidence>
<dbReference type="SUPFAM" id="SSF46689">
    <property type="entry name" value="Homeodomain-like"/>
    <property type="match status" value="1"/>
</dbReference>
<dbReference type="PANTHER" id="PTHR43479:SF21">
    <property type="entry name" value="TRANSCRIPTIONAL REGULATOR, TETR FAMILY"/>
    <property type="match status" value="1"/>
</dbReference>
<gene>
    <name evidence="7" type="ORF">AB3N04_06875</name>
</gene>
<protein>
    <submittedName>
        <fullName evidence="7">TetR/AcrR family transcriptional regulator</fullName>
    </submittedName>
</protein>
<dbReference type="PROSITE" id="PS50977">
    <property type="entry name" value="HTH_TETR_2"/>
    <property type="match status" value="1"/>
</dbReference>
<evidence type="ECO:0000256" key="3">
    <source>
        <dbReference type="ARBA" id="ARBA00023125"/>
    </source>
</evidence>
<dbReference type="InterPro" id="IPR001647">
    <property type="entry name" value="HTH_TetR"/>
</dbReference>
<accession>A0AB39BWX1</accession>
<evidence type="ECO:0000313" key="7">
    <source>
        <dbReference type="EMBL" id="XDI38037.1"/>
    </source>
</evidence>
<keyword evidence="4" id="KW-0804">Transcription</keyword>
<dbReference type="AlphaFoldDB" id="A0AB39BWX1"/>
<evidence type="ECO:0000256" key="5">
    <source>
        <dbReference type="PROSITE-ProRule" id="PRU00335"/>
    </source>
</evidence>
<dbReference type="FunFam" id="1.10.10.60:FF:000141">
    <property type="entry name" value="TetR family transcriptional regulator"/>
    <property type="match status" value="1"/>
</dbReference>
<organism evidence="7">
    <name type="scientific">Alkalihalophilus sp. As8PL</name>
    <dbReference type="NCBI Taxonomy" id="3237103"/>
    <lineage>
        <taxon>Bacteria</taxon>
        <taxon>Bacillati</taxon>
        <taxon>Bacillota</taxon>
        <taxon>Bacilli</taxon>
        <taxon>Bacillales</taxon>
        <taxon>Bacillaceae</taxon>
        <taxon>Alkalihalophilus</taxon>
    </lineage>
</organism>
<feature type="domain" description="HTH tetR-type" evidence="6">
    <location>
        <begin position="9"/>
        <end position="69"/>
    </location>
</feature>
<proteinExistence type="predicted"/>
<dbReference type="GO" id="GO:0003677">
    <property type="term" value="F:DNA binding"/>
    <property type="evidence" value="ECO:0007669"/>
    <property type="project" value="UniProtKB-UniRule"/>
</dbReference>
<keyword evidence="2" id="KW-0805">Transcription regulation</keyword>
<name>A0AB39BWX1_9BACI</name>
<dbReference type="PANTHER" id="PTHR43479">
    <property type="entry name" value="ACREF/ENVCD OPERON REPRESSOR-RELATED"/>
    <property type="match status" value="1"/>
</dbReference>
<sequence>MDGFERRREQKKQHILEASLELFMEYGIQKVSISEIAKKANVSQVTIYNYFESKHKLIHDVFIYYVDQASATFEETVFSDIPFPDKIKKLIFNKKEVAKQINEEFYQYLMKEYTAEGNYIEKIYVEKALPYFTHLFKEGKEQGYVDPNLSDQAIIFYIQMLKEYVQREDVYKNILPLTEDITNIFFYGILGKRDEE</sequence>
<dbReference type="PRINTS" id="PR00455">
    <property type="entry name" value="HTHTETR"/>
</dbReference>
<evidence type="ECO:0000256" key="4">
    <source>
        <dbReference type="ARBA" id="ARBA00023163"/>
    </source>
</evidence>
<evidence type="ECO:0000256" key="2">
    <source>
        <dbReference type="ARBA" id="ARBA00023015"/>
    </source>
</evidence>
<dbReference type="InterPro" id="IPR009057">
    <property type="entry name" value="Homeodomain-like_sf"/>
</dbReference>
<dbReference type="EMBL" id="CP162551">
    <property type="protein sequence ID" value="XDI38037.1"/>
    <property type="molecule type" value="Genomic_DNA"/>
</dbReference>
<evidence type="ECO:0000259" key="6">
    <source>
        <dbReference type="PROSITE" id="PS50977"/>
    </source>
</evidence>